<organism evidence="1">
    <name type="scientific">Anguilla anguilla</name>
    <name type="common">European freshwater eel</name>
    <name type="synonym">Muraena anguilla</name>
    <dbReference type="NCBI Taxonomy" id="7936"/>
    <lineage>
        <taxon>Eukaryota</taxon>
        <taxon>Metazoa</taxon>
        <taxon>Chordata</taxon>
        <taxon>Craniata</taxon>
        <taxon>Vertebrata</taxon>
        <taxon>Euteleostomi</taxon>
        <taxon>Actinopterygii</taxon>
        <taxon>Neopterygii</taxon>
        <taxon>Teleostei</taxon>
        <taxon>Anguilliformes</taxon>
        <taxon>Anguillidae</taxon>
        <taxon>Anguilla</taxon>
    </lineage>
</organism>
<reference evidence="1" key="1">
    <citation type="submission" date="2014-11" db="EMBL/GenBank/DDBJ databases">
        <authorList>
            <person name="Amaro Gonzalez C."/>
        </authorList>
    </citation>
    <scope>NUCLEOTIDE SEQUENCE</scope>
</reference>
<name>A0A0E9V8L0_ANGAN</name>
<evidence type="ECO:0000313" key="1">
    <source>
        <dbReference type="EMBL" id="JAH73785.1"/>
    </source>
</evidence>
<proteinExistence type="predicted"/>
<dbReference type="EMBL" id="GBXM01034792">
    <property type="protein sequence ID" value="JAH73785.1"/>
    <property type="molecule type" value="Transcribed_RNA"/>
</dbReference>
<sequence>MNIPLSSAVVKHSRL</sequence>
<accession>A0A0E9V8L0</accession>
<reference evidence="1" key="2">
    <citation type="journal article" date="2015" name="Fish Shellfish Immunol.">
        <title>Early steps in the European eel (Anguilla anguilla)-Vibrio vulnificus interaction in the gills: Role of the RtxA13 toxin.</title>
        <authorList>
            <person name="Callol A."/>
            <person name="Pajuelo D."/>
            <person name="Ebbesson L."/>
            <person name="Teles M."/>
            <person name="MacKenzie S."/>
            <person name="Amaro C."/>
        </authorList>
    </citation>
    <scope>NUCLEOTIDE SEQUENCE</scope>
</reference>
<protein>
    <submittedName>
        <fullName evidence="1">Uncharacterized protein</fullName>
    </submittedName>
</protein>